<dbReference type="PROSITE" id="PS50042">
    <property type="entry name" value="CNMP_BINDING_3"/>
    <property type="match status" value="1"/>
</dbReference>
<dbReference type="GO" id="GO:0098855">
    <property type="term" value="C:HCN channel complex"/>
    <property type="evidence" value="ECO:0007669"/>
    <property type="project" value="TreeGrafter"/>
</dbReference>
<dbReference type="AlphaFoldDB" id="A0A0V0QK05"/>
<dbReference type="Gene3D" id="2.60.120.10">
    <property type="entry name" value="Jelly Rolls"/>
    <property type="match status" value="1"/>
</dbReference>
<evidence type="ECO:0000256" key="1">
    <source>
        <dbReference type="SAM" id="MobiDB-lite"/>
    </source>
</evidence>
<dbReference type="Proteomes" id="UP000054937">
    <property type="component" value="Unassembled WGS sequence"/>
</dbReference>
<feature type="region of interest" description="Disordered" evidence="1">
    <location>
        <begin position="571"/>
        <end position="601"/>
    </location>
</feature>
<feature type="compositionally biased region" description="Polar residues" evidence="1">
    <location>
        <begin position="577"/>
        <end position="599"/>
    </location>
</feature>
<evidence type="ECO:0000313" key="3">
    <source>
        <dbReference type="EMBL" id="KRX02523.1"/>
    </source>
</evidence>
<accession>A0A0V0QK05</accession>
<gene>
    <name evidence="3" type="ORF">PPERSA_11863</name>
</gene>
<proteinExistence type="predicted"/>
<feature type="compositionally biased region" description="Low complexity" evidence="1">
    <location>
        <begin position="346"/>
        <end position="364"/>
    </location>
</feature>
<evidence type="ECO:0000313" key="4">
    <source>
        <dbReference type="Proteomes" id="UP000054937"/>
    </source>
</evidence>
<feature type="domain" description="Cyclic nucleotide-binding" evidence="2">
    <location>
        <begin position="67"/>
        <end position="183"/>
    </location>
</feature>
<comment type="caution">
    <text evidence="3">The sequence shown here is derived from an EMBL/GenBank/DDBJ whole genome shotgun (WGS) entry which is preliminary data.</text>
</comment>
<feature type="compositionally biased region" description="Polar residues" evidence="1">
    <location>
        <begin position="643"/>
        <end position="659"/>
    </location>
</feature>
<organism evidence="3 4">
    <name type="scientific">Pseudocohnilembus persalinus</name>
    <name type="common">Ciliate</name>
    <dbReference type="NCBI Taxonomy" id="266149"/>
    <lineage>
        <taxon>Eukaryota</taxon>
        <taxon>Sar</taxon>
        <taxon>Alveolata</taxon>
        <taxon>Ciliophora</taxon>
        <taxon>Intramacronucleata</taxon>
        <taxon>Oligohymenophorea</taxon>
        <taxon>Scuticociliatia</taxon>
        <taxon>Philasterida</taxon>
        <taxon>Pseudocohnilembidae</taxon>
        <taxon>Pseudocohnilembus</taxon>
    </lineage>
</organism>
<dbReference type="InterPro" id="IPR018490">
    <property type="entry name" value="cNMP-bd_dom_sf"/>
</dbReference>
<dbReference type="InterPro" id="IPR000595">
    <property type="entry name" value="cNMP-bd_dom"/>
</dbReference>
<name>A0A0V0QK05_PSEPJ</name>
<dbReference type="GO" id="GO:0005249">
    <property type="term" value="F:voltage-gated potassium channel activity"/>
    <property type="evidence" value="ECO:0007669"/>
    <property type="project" value="TreeGrafter"/>
</dbReference>
<dbReference type="CDD" id="cd00038">
    <property type="entry name" value="CAP_ED"/>
    <property type="match status" value="1"/>
</dbReference>
<dbReference type="PANTHER" id="PTHR45689">
    <property type="entry name" value="I[[H]] CHANNEL, ISOFORM E"/>
    <property type="match status" value="1"/>
</dbReference>
<feature type="region of interest" description="Disordered" evidence="1">
    <location>
        <begin position="339"/>
        <end position="379"/>
    </location>
</feature>
<dbReference type="SUPFAM" id="SSF51206">
    <property type="entry name" value="cAMP-binding domain-like"/>
    <property type="match status" value="1"/>
</dbReference>
<feature type="region of interest" description="Disordered" evidence="1">
    <location>
        <begin position="643"/>
        <end position="683"/>
    </location>
</feature>
<reference evidence="3 4" key="1">
    <citation type="journal article" date="2015" name="Sci. Rep.">
        <title>Genome of the facultative scuticociliatosis pathogen Pseudocohnilembus persalinus provides insight into its virulence through horizontal gene transfer.</title>
        <authorList>
            <person name="Xiong J."/>
            <person name="Wang G."/>
            <person name="Cheng J."/>
            <person name="Tian M."/>
            <person name="Pan X."/>
            <person name="Warren A."/>
            <person name="Jiang C."/>
            <person name="Yuan D."/>
            <person name="Miao W."/>
        </authorList>
    </citation>
    <scope>NUCLEOTIDE SEQUENCE [LARGE SCALE GENOMIC DNA]</scope>
    <source>
        <strain evidence="3">36N120E</strain>
    </source>
</reference>
<dbReference type="InterPro" id="IPR051413">
    <property type="entry name" value="K/Na_HCN_channel"/>
</dbReference>
<sequence length="983" mass="115547">MRHYFNKKNVDIKLRENVMNYLSHKSKEDDQDFLKEEEEEIISQLPKELKRELEIQDKLQKIKQFKFFNKFSLETVQKLALVIQESQLQENQIIFNKGDQNYNYEIQKDALENQYYFIKKGGIDQIYIQNKEFNNKQTIISIQEGCSFGLQTFITNKPQEYIAVTNQKSNIYSIQRSQFIKIIKDNPRDYQIFCMMRDQLIFKDNKIFSSTALNNKCQICNQNDHKIHNCYFIHYKPDVTQIILKNNYEIRYSEKQQRQKIDKPRYLQKQGNLENFEIINFLCEEFIADNFDYELQGQIEYKRLEKFYSQNMLNSENFSKQIQQESQKKQNNKFDERLEIQEEDSSQNSIKSYSSNSGSNLSNSIEKSEKFDNNKQTQQVSQKVYIKNGQNNVNSQEKNTRFSLNSQKNIDKQDNSYIDNINYIQKKESSKIITQNTEQEKQQSVINLQNIEKNYNNKLNLTPIIQSNDTINSASGQPSPNNPIIIIKTEQLQQKNYLQKRLQNQRDKQEKVRKYSYPNDCSIQINRELSDDEKQNGENQSGYGQQKNIYQQNNNNKITSKDSLYIPKVQSEKHVQKQNQPIFNDQNGSNPKQLVSNSSLEKKEQNYCIKNVSVADISSEQRIQKNSENTKQNYLSSQVNNIYNSDDNYQQTGQQGNDAKSNKSAENKNQQVTPDFASQRSQRNIQNNQKILESRIVSINQYIQNRKESKRKSKIIFTVNQNDQQTSDKKINSSVQKSNIILRHNKRFVSLGQGQLNEFKSRNTLQSSSKDDLSQSKLQSNYGTNLNLNINNNNNNINNNEDSIMQQSRFNKREQNQLGIFKARMSQSNISKNFNLVQLNKKFDIDDTNSLNKNTNNNLNVNNLNNKNDFMNMTRQNNKKFMQASSARILNQLGNKQQSQQQQVQFDENLDLLEQDNILEQSKVFKPRVSINIKDQLNLPNSGGKLSQNMEQILKQIMLNGQNQNLYAQQNYSKNILNLLFYV</sequence>
<dbReference type="InParanoid" id="A0A0V0QK05"/>
<feature type="region of interest" description="Disordered" evidence="1">
    <location>
        <begin position="528"/>
        <end position="548"/>
    </location>
</feature>
<evidence type="ECO:0000259" key="2">
    <source>
        <dbReference type="PROSITE" id="PS50042"/>
    </source>
</evidence>
<dbReference type="GO" id="GO:0003254">
    <property type="term" value="P:regulation of membrane depolarization"/>
    <property type="evidence" value="ECO:0007669"/>
    <property type="project" value="TreeGrafter"/>
</dbReference>
<dbReference type="GO" id="GO:0035725">
    <property type="term" value="P:sodium ion transmembrane transport"/>
    <property type="evidence" value="ECO:0007669"/>
    <property type="project" value="TreeGrafter"/>
</dbReference>
<dbReference type="InterPro" id="IPR014710">
    <property type="entry name" value="RmlC-like_jellyroll"/>
</dbReference>
<keyword evidence="4" id="KW-1185">Reference proteome</keyword>
<dbReference type="EMBL" id="LDAU01000154">
    <property type="protein sequence ID" value="KRX02523.1"/>
    <property type="molecule type" value="Genomic_DNA"/>
</dbReference>
<protein>
    <submittedName>
        <fullName evidence="3">Cyclic nucleotide-binding protein</fullName>
    </submittedName>
</protein>
<dbReference type="PANTHER" id="PTHR45689:SF5">
    <property type="entry name" value="I[[H]] CHANNEL, ISOFORM E"/>
    <property type="match status" value="1"/>
</dbReference>